<feature type="compositionally biased region" description="Polar residues" evidence="10">
    <location>
        <begin position="2279"/>
        <end position="2294"/>
    </location>
</feature>
<dbReference type="InterPro" id="IPR011527">
    <property type="entry name" value="ABC1_TM_dom"/>
</dbReference>
<feature type="region of interest" description="Disordered" evidence="10">
    <location>
        <begin position="1580"/>
        <end position="1603"/>
    </location>
</feature>
<evidence type="ECO:0000313" key="16">
    <source>
        <dbReference type="Proteomes" id="UP000623687"/>
    </source>
</evidence>
<keyword evidence="16" id="KW-1185">Reference proteome</keyword>
<feature type="compositionally biased region" description="Polar residues" evidence="10">
    <location>
        <begin position="2313"/>
        <end position="2326"/>
    </location>
</feature>
<evidence type="ECO:0000313" key="15">
    <source>
        <dbReference type="EMBL" id="KAF7437216.1"/>
    </source>
</evidence>
<dbReference type="CDD" id="cd18604">
    <property type="entry name" value="ABC_6TM_VMR1_D2_like"/>
    <property type="match status" value="1"/>
</dbReference>
<dbReference type="VEuPathDB" id="FungiDB:PC9H_004052"/>
<feature type="transmembrane region" description="Helical" evidence="11">
    <location>
        <begin position="368"/>
        <end position="391"/>
    </location>
</feature>
<feature type="domain" description="ABC transmembrane type-1" evidence="14">
    <location>
        <begin position="329"/>
        <end position="671"/>
    </location>
</feature>
<keyword evidence="4" id="KW-0677">Repeat</keyword>
<feature type="transmembrane region" description="Helical" evidence="11">
    <location>
        <begin position="1033"/>
        <end position="1056"/>
    </location>
</feature>
<dbReference type="SMART" id="SM00382">
    <property type="entry name" value="AAA"/>
    <property type="match status" value="2"/>
</dbReference>
<evidence type="ECO:0000256" key="8">
    <source>
        <dbReference type="ARBA" id="ARBA00023136"/>
    </source>
</evidence>
<evidence type="ECO:0000256" key="10">
    <source>
        <dbReference type="SAM" id="MobiDB-lite"/>
    </source>
</evidence>
<feature type="domain" description="ABC transporter" evidence="13">
    <location>
        <begin position="1352"/>
        <end position="1588"/>
    </location>
</feature>
<dbReference type="SUPFAM" id="SSF103657">
    <property type="entry name" value="BAR/IMD domain-like"/>
    <property type="match status" value="1"/>
</dbReference>
<feature type="domain" description="Rho-GAP" evidence="12">
    <location>
        <begin position="1987"/>
        <end position="2196"/>
    </location>
</feature>
<proteinExistence type="predicted"/>
<dbReference type="CDD" id="cd18596">
    <property type="entry name" value="ABC_6TM_VMR1_D1_like"/>
    <property type="match status" value="1"/>
</dbReference>
<dbReference type="PROSITE" id="PS50893">
    <property type="entry name" value="ABC_TRANSPORTER_2"/>
    <property type="match status" value="2"/>
</dbReference>
<dbReference type="InterPro" id="IPR000198">
    <property type="entry name" value="RhoGAP_dom"/>
</dbReference>
<feature type="domain" description="ABC transmembrane type-1" evidence="14">
    <location>
        <begin position="1037"/>
        <end position="1307"/>
    </location>
</feature>
<feature type="compositionally biased region" description="Polar residues" evidence="10">
    <location>
        <begin position="2372"/>
        <end position="2382"/>
    </location>
</feature>
<dbReference type="GO" id="GO:0140359">
    <property type="term" value="F:ABC-type transporter activity"/>
    <property type="evidence" value="ECO:0007669"/>
    <property type="project" value="InterPro"/>
</dbReference>
<keyword evidence="8 11" id="KW-0472">Membrane</keyword>
<feature type="transmembrane region" description="Helical" evidence="11">
    <location>
        <begin position="1169"/>
        <end position="1191"/>
    </location>
</feature>
<dbReference type="Gene3D" id="1.20.1560.10">
    <property type="entry name" value="ABC transporter type 1, transmembrane domain"/>
    <property type="match status" value="2"/>
</dbReference>
<keyword evidence="9" id="KW-0175">Coiled coil</keyword>
<keyword evidence="7 11" id="KW-1133">Transmembrane helix</keyword>
<feature type="transmembrane region" description="Helical" evidence="11">
    <location>
        <begin position="538"/>
        <end position="558"/>
    </location>
</feature>
<dbReference type="InterPro" id="IPR017871">
    <property type="entry name" value="ABC_transporter-like_CS"/>
</dbReference>
<evidence type="ECO:0008006" key="17">
    <source>
        <dbReference type="Google" id="ProtNLM"/>
    </source>
</evidence>
<dbReference type="SUPFAM" id="SSF52540">
    <property type="entry name" value="P-loop containing nucleoside triphosphate hydrolases"/>
    <property type="match status" value="2"/>
</dbReference>
<evidence type="ECO:0000256" key="3">
    <source>
        <dbReference type="ARBA" id="ARBA00022692"/>
    </source>
</evidence>
<evidence type="ECO:0000256" key="5">
    <source>
        <dbReference type="ARBA" id="ARBA00022741"/>
    </source>
</evidence>
<dbReference type="InterPro" id="IPR036640">
    <property type="entry name" value="ABC1_TM_sf"/>
</dbReference>
<sequence>MLKDFLLKPKHPIYEDTLLIPAYFAAFSASLLLIHTCYLVVSQLLRSSRPDDDAQNEIGEQQISSGFAAEVKAHVASHGGLNIFAYKVARLVGCLSLLGLSIATLIMDEHRRRKEVEQLTYNEWLQFAMCMAYLYASLLALLCLTTKPFQRVKSGLTPLISWLPTNLILLLLVTFGVYTYRDLYPLCTYTLSPVDLPAGFIKENAVLVNLLWAKIAVLFVTAIVIPLIMPRTYIPVDPKNPSTNPSPEQTCSPLSFILFGFLDEVIFLGYKMPHLPVEKLPPLADYDASSYLRIRSFKNIDPFSPQADKKLRKRHLFWKLMKTLRKEYALLSSLLLLYALAGFAAPIGVNRLLHYMEKRGEDAFVRPWTWLLWLFLGPMIQSVSWQAYIFVATRNLVRVEAMLTQLLFEHALRIRVKAETSSSSSEGSVKDASVASSSSNSGSSTPAASTPALPAQEWTEPGHEERDPSKTAAKAPEAATDSSESGDGNLVGKLNNLVSTDLSNITDARDFIFLLIYVPIQVVLGITFLYVILGWSAFVGLAVMLLLFPAPGYVAQIMQKYQQQRMKRTDARVQNVTETMNVIRMIKLFGWERKVNEKIAEFREAELTWIWKKQILELLNNSINNAIPVAIMTVIMKEILTASVVFSSMVVFDILREQLHMSIWTLSTAVQGKVSLDRINDFLQNTELLDEFAEESSGDDGTSSTNNAMAIGNSDVSYLSRPPAERSQDIGFSDAMFAWSVDDKRINDGAATPSRRKFVLRVDGELIFKRNAINIIIGPTGSGKTSMLMALLSEMHFMPSGPSSWYNLPRDGGVSYAAQESWVQNETIRDNILFGAPLDEERYKKVLYQCCLERDLQLFDAGDQTEVGEKGLTLSGGQKARITLARAIYSHAEIILLDDVLAALDVHTSKWIVDKCFRGDLINNRTVILVTHNVALATPVAGFVVSLGSDGRIVSKGGVAEVLADSDALKQEVAVEQAALAKAEETIDDAQVDPEDAKIAGGKLIAAEEVELGHVGWPAIKMYLVGLGGNHPFIFFVTVLGGLLMTEGTFSFLTWFLGHWATQYETHDPSEVSTSYYLGVYGCITLVSMTFYTLTILAYIYGTLRASRTIHKQLIESVLGTTLRWLDITPTSRIVTRCTQDIRAVDDRISQNLDWLTELTVGMLIKFGAVLLFTPIFIGPGILVAVLGGWLGQVYIASQLSVKRGMSNAKAPVIGHFGAAMAGITSIRAYGVQEAFKAESLVRIDKYTRASRTFYNLNRWICIRIDAFGNLFAVALAAYLLYGVRQGASNTGFSLNMAVGFSSMILYWVRVYNEFEVQGTLERIQGYTNIDQEPKPTQNGTPPAYWPASGDLRVEKLSAKYSADGPEVLHDVSFHIKSGERVGVVGRTGSGKSSLTLSLLRCIPTNGEVYLDGMPTGSINLDALRTNITIIPQVPELLSGTLRQNLDPFSQFDDATLNSALRAAGLFSLQTDDDEGRITLDSPIASGGSNLSVGQRQILALARAIVRGSKLLILDEATSAIDYKTDSVIQSSLRHELGNITLITIAHRLQTIMDADKIMVLDAGRVVEFDSPQELLKNPSGKFTMDNIPASRPSSDSHAPLTNNQGPIPLFDLHLKFLADSYVAFFLERKRIEEAYVDSLMRLHRKAKSLDAFLDDRSPNSPVSPQSHSVYHDQLTTARSAWSEARDSVEREAQTRHAFLNTLNIDCLNPLVSLRESQERTRKRIKEDLKDSSIKYQEYAENVLPKLRGRYVKRFAEVEEIRGDGRKPGNLNGQGLSNPYANLSQSFAANGGRPTVTSPQPLRALDRRPSGSTRPSAGGPRNRSPSTSTPFADLAQQGKKQLGHFITFLDRDKSMKGSNKGEELVKAKREAEEADREYRKGVHWLETLRLRKQKTMEAGYQSLITFVEEEAQIVKNVLGRYADNVIATTTTQTQLYTHLRMVVDKVSPETDVKRIATRIPPIEDIVPEPILYEHGQVGECKDLLFGFSLSDYATAKGLRDGEVPKIVRMCIEEVDQRGLEMEGIYRVSGRVAVIKDLQHTIEKDEASFDFAKRNPRDDIYAVASLLKLYLRELPEPLFKFPLQDRIQHTESLAAHKSNNFPLLRSKLRRLPPVHQATLKALLEHLARVAARQEKNKMGPKNLAIVFGAVVFGEDENMGVGDGSKDDGPGGGPTVPMDSKAMGQMLLDMSSWKDTLMEDMITHAHILCSDEHSQPRTPRMEPANLMPPLPAAVTQDPYDSLPNPYPSTSTPSSQPSPNTVNDAPLPPTPLGDPEPIAYGSKTTRVLSQLAPSTPQKSHRKTASTSTARVEEPLSTPQKANTNTSGSEDFTPKVPNRPAGSIHPSARSGRGENGGSNADVPPALPARPPRTHSRNPSTQSQSQVTPTPSLLTTAPPAGISAPLGIDSAVSTSSTATQGSIAFPRTVDAPPSPTPHRVSIQRRSLQDTAPAIEHVGDTNRTPPETHPMGARPPSAVTPRTDYNPELPPERSPSADSDGSWISAVDNTGDMDDVYESWPSQHH</sequence>
<dbReference type="InterPro" id="IPR008936">
    <property type="entry name" value="Rho_GTPase_activation_prot"/>
</dbReference>
<feature type="transmembrane region" description="Helical" evidence="11">
    <location>
        <begin position="88"/>
        <end position="106"/>
    </location>
</feature>
<dbReference type="GO" id="GO:0016887">
    <property type="term" value="F:ATP hydrolysis activity"/>
    <property type="evidence" value="ECO:0007669"/>
    <property type="project" value="InterPro"/>
</dbReference>
<feature type="region of interest" description="Disordered" evidence="10">
    <location>
        <begin position="2157"/>
        <end position="2178"/>
    </location>
</feature>
<dbReference type="InterPro" id="IPR003593">
    <property type="entry name" value="AAA+_ATPase"/>
</dbReference>
<gene>
    <name evidence="15" type="ORF">PC9H_004052</name>
</gene>
<comment type="subcellular location">
    <subcellularLocation>
        <location evidence="1">Membrane</location>
        <topology evidence="1">Multi-pass membrane protein</topology>
    </subcellularLocation>
</comment>
<dbReference type="InterPro" id="IPR027417">
    <property type="entry name" value="P-loop_NTPase"/>
</dbReference>
<dbReference type="Gene3D" id="3.40.50.300">
    <property type="entry name" value="P-loop containing nucleotide triphosphate hydrolases"/>
    <property type="match status" value="2"/>
</dbReference>
<feature type="transmembrane region" description="Helical" evidence="11">
    <location>
        <begin position="328"/>
        <end position="348"/>
    </location>
</feature>
<dbReference type="CDD" id="cd03250">
    <property type="entry name" value="ABCC_MRP_domain1"/>
    <property type="match status" value="1"/>
</dbReference>
<dbReference type="PROSITE" id="PS00211">
    <property type="entry name" value="ABC_TRANSPORTER_1"/>
    <property type="match status" value="1"/>
</dbReference>
<dbReference type="CDD" id="cd00159">
    <property type="entry name" value="RhoGAP"/>
    <property type="match status" value="1"/>
</dbReference>
<feature type="transmembrane region" description="Helical" evidence="11">
    <location>
        <begin position="1293"/>
        <end position="1309"/>
    </location>
</feature>
<dbReference type="Proteomes" id="UP000623687">
    <property type="component" value="Unassembled WGS sequence"/>
</dbReference>
<dbReference type="PROSITE" id="PS50929">
    <property type="entry name" value="ABC_TM1F"/>
    <property type="match status" value="2"/>
</dbReference>
<dbReference type="SUPFAM" id="SSF90123">
    <property type="entry name" value="ABC transporter transmembrane region"/>
    <property type="match status" value="2"/>
</dbReference>
<feature type="compositionally biased region" description="Low complexity" evidence="10">
    <location>
        <begin position="432"/>
        <end position="455"/>
    </location>
</feature>
<name>A0A8H7A3H4_PLEOS</name>
<feature type="region of interest" description="Disordered" evidence="10">
    <location>
        <begin position="2418"/>
        <end position="2519"/>
    </location>
</feature>
<feature type="compositionally biased region" description="Low complexity" evidence="10">
    <location>
        <begin position="2383"/>
        <end position="2395"/>
    </location>
</feature>
<feature type="coiled-coil region" evidence="9">
    <location>
        <begin position="966"/>
        <end position="993"/>
    </location>
</feature>
<evidence type="ECO:0000256" key="2">
    <source>
        <dbReference type="ARBA" id="ARBA00022448"/>
    </source>
</evidence>
<feature type="region of interest" description="Disordered" evidence="10">
    <location>
        <begin position="1763"/>
        <end position="1831"/>
    </location>
</feature>
<dbReference type="RefSeq" id="XP_036635115.1">
    <property type="nucleotide sequence ID" value="XM_036773642.1"/>
</dbReference>
<keyword evidence="2" id="KW-0813">Transport</keyword>
<dbReference type="GeneID" id="59373870"/>
<feature type="compositionally biased region" description="Basic and acidic residues" evidence="10">
    <location>
        <begin position="460"/>
        <end position="469"/>
    </location>
</feature>
<keyword evidence="3 11" id="KW-0812">Transmembrane</keyword>
<reference evidence="15" key="1">
    <citation type="submission" date="2019-07" db="EMBL/GenBank/DDBJ databases">
        <authorList>
            <person name="Palmer J.M."/>
        </authorList>
    </citation>
    <scope>NUCLEOTIDE SEQUENCE</scope>
    <source>
        <strain evidence="15">PC9</strain>
    </source>
</reference>
<dbReference type="OrthoDB" id="6500128at2759"/>
<feature type="transmembrane region" description="Helical" evidence="11">
    <location>
        <begin position="126"/>
        <end position="144"/>
    </location>
</feature>
<dbReference type="GO" id="GO:0005524">
    <property type="term" value="F:ATP binding"/>
    <property type="evidence" value="ECO:0007669"/>
    <property type="project" value="UniProtKB-KW"/>
</dbReference>
<evidence type="ECO:0000259" key="12">
    <source>
        <dbReference type="PROSITE" id="PS50238"/>
    </source>
</evidence>
<feature type="transmembrane region" description="Helical" evidence="11">
    <location>
        <begin position="20"/>
        <end position="41"/>
    </location>
</feature>
<dbReference type="PANTHER" id="PTHR24223:SF356">
    <property type="entry name" value="ATP-BINDING CASSETTE TRANSPORTER ABC4"/>
    <property type="match status" value="1"/>
</dbReference>
<protein>
    <recommendedName>
        <fullName evidence="17">ATP-binding cassette transporter</fullName>
    </recommendedName>
</protein>
<feature type="compositionally biased region" description="Polar residues" evidence="10">
    <location>
        <begin position="1771"/>
        <end position="1788"/>
    </location>
</feature>
<evidence type="ECO:0000256" key="7">
    <source>
        <dbReference type="ARBA" id="ARBA00022989"/>
    </source>
</evidence>
<accession>A0A8H7A3H4</accession>
<dbReference type="CDD" id="cd03244">
    <property type="entry name" value="ABCC_MRP_domain2"/>
    <property type="match status" value="1"/>
</dbReference>
<evidence type="ECO:0000256" key="6">
    <source>
        <dbReference type="ARBA" id="ARBA00022840"/>
    </source>
</evidence>
<dbReference type="Pfam" id="PF00620">
    <property type="entry name" value="RhoGAP"/>
    <property type="match status" value="1"/>
</dbReference>
<organism evidence="15 16">
    <name type="scientific">Pleurotus ostreatus</name>
    <name type="common">Oyster mushroom</name>
    <name type="synonym">White-rot fungus</name>
    <dbReference type="NCBI Taxonomy" id="5322"/>
    <lineage>
        <taxon>Eukaryota</taxon>
        <taxon>Fungi</taxon>
        <taxon>Dikarya</taxon>
        <taxon>Basidiomycota</taxon>
        <taxon>Agaricomycotina</taxon>
        <taxon>Agaricomycetes</taxon>
        <taxon>Agaricomycetidae</taxon>
        <taxon>Agaricales</taxon>
        <taxon>Pleurotineae</taxon>
        <taxon>Pleurotaceae</taxon>
        <taxon>Pleurotus</taxon>
    </lineage>
</organism>
<dbReference type="GO" id="GO:0007165">
    <property type="term" value="P:signal transduction"/>
    <property type="evidence" value="ECO:0007669"/>
    <property type="project" value="InterPro"/>
</dbReference>
<dbReference type="GO" id="GO:0016020">
    <property type="term" value="C:membrane"/>
    <property type="evidence" value="ECO:0007669"/>
    <property type="project" value="UniProtKB-SubCell"/>
</dbReference>
<evidence type="ECO:0000256" key="4">
    <source>
        <dbReference type="ARBA" id="ARBA00022737"/>
    </source>
</evidence>
<comment type="caution">
    <text evidence="15">The sequence shown here is derived from an EMBL/GenBank/DDBJ whole genome shotgun (WGS) entry which is preliminary data.</text>
</comment>
<evidence type="ECO:0000259" key="13">
    <source>
        <dbReference type="PROSITE" id="PS50893"/>
    </source>
</evidence>
<evidence type="ECO:0000256" key="1">
    <source>
        <dbReference type="ARBA" id="ARBA00004141"/>
    </source>
</evidence>
<dbReference type="PANTHER" id="PTHR24223">
    <property type="entry name" value="ATP-BINDING CASSETTE SUB-FAMILY C"/>
    <property type="match status" value="1"/>
</dbReference>
<feature type="transmembrane region" description="Helical" evidence="11">
    <location>
        <begin position="156"/>
        <end position="180"/>
    </location>
</feature>
<feature type="compositionally biased region" description="Low complexity" evidence="10">
    <location>
        <begin position="2239"/>
        <end position="2260"/>
    </location>
</feature>
<dbReference type="Gene3D" id="1.20.1270.60">
    <property type="entry name" value="Arfaptin homology (AH) domain/BAR domain"/>
    <property type="match status" value="1"/>
</dbReference>
<dbReference type="Pfam" id="PF00664">
    <property type="entry name" value="ABC_membrane"/>
    <property type="match status" value="2"/>
</dbReference>
<feature type="compositionally biased region" description="Polar residues" evidence="10">
    <location>
        <begin position="1592"/>
        <end position="1603"/>
    </location>
</feature>
<feature type="region of interest" description="Disordered" evidence="10">
    <location>
        <begin position="2210"/>
        <end position="2403"/>
    </location>
</feature>
<feature type="transmembrane region" description="Helical" evidence="11">
    <location>
        <begin position="1257"/>
        <end position="1281"/>
    </location>
</feature>
<evidence type="ECO:0000256" key="11">
    <source>
        <dbReference type="SAM" id="Phobius"/>
    </source>
</evidence>
<feature type="transmembrane region" description="Helical" evidence="11">
    <location>
        <begin position="511"/>
        <end position="532"/>
    </location>
</feature>
<evidence type="ECO:0000259" key="14">
    <source>
        <dbReference type="PROSITE" id="PS50929"/>
    </source>
</evidence>
<keyword evidence="6" id="KW-0067">ATP-binding</keyword>
<dbReference type="Gene3D" id="1.10.555.10">
    <property type="entry name" value="Rho GTPase activation protein"/>
    <property type="match status" value="1"/>
</dbReference>
<dbReference type="SUPFAM" id="SSF48350">
    <property type="entry name" value="GTPase activation domain, GAP"/>
    <property type="match status" value="1"/>
</dbReference>
<dbReference type="EMBL" id="JACETU010000002">
    <property type="protein sequence ID" value="KAF7437216.1"/>
    <property type="molecule type" value="Genomic_DNA"/>
</dbReference>
<dbReference type="SMART" id="SM00324">
    <property type="entry name" value="RhoGAP"/>
    <property type="match status" value="1"/>
</dbReference>
<feature type="transmembrane region" description="Helical" evidence="11">
    <location>
        <begin position="210"/>
        <end position="229"/>
    </location>
</feature>
<evidence type="ECO:0000256" key="9">
    <source>
        <dbReference type="SAM" id="Coils"/>
    </source>
</evidence>
<dbReference type="Pfam" id="PF00005">
    <property type="entry name" value="ABC_tran"/>
    <property type="match status" value="2"/>
</dbReference>
<dbReference type="InterPro" id="IPR003439">
    <property type="entry name" value="ABC_transporter-like_ATP-bd"/>
</dbReference>
<keyword evidence="5" id="KW-0547">Nucleotide-binding</keyword>
<dbReference type="FunFam" id="1.20.1560.10:FF:000013">
    <property type="entry name" value="ABC transporter C family member 2"/>
    <property type="match status" value="1"/>
</dbReference>
<feature type="region of interest" description="Disordered" evidence="10">
    <location>
        <begin position="424"/>
        <end position="487"/>
    </location>
</feature>
<dbReference type="InterPro" id="IPR027267">
    <property type="entry name" value="AH/BAR_dom_sf"/>
</dbReference>
<dbReference type="PROSITE" id="PS50238">
    <property type="entry name" value="RHOGAP"/>
    <property type="match status" value="1"/>
</dbReference>
<feature type="domain" description="ABC transporter" evidence="13">
    <location>
        <begin position="744"/>
        <end position="975"/>
    </location>
</feature>
<dbReference type="FunFam" id="3.40.50.300:FF:000838">
    <property type="entry name" value="ABC multidrug transporter (Eurofung)"/>
    <property type="match status" value="1"/>
</dbReference>
<feature type="transmembrane region" description="Helical" evidence="11">
    <location>
        <begin position="1076"/>
        <end position="1102"/>
    </location>
</feature>
<dbReference type="InterPro" id="IPR050173">
    <property type="entry name" value="ABC_transporter_C-like"/>
</dbReference>